<protein>
    <submittedName>
        <fullName evidence="2">Uncharacterized protein</fullName>
    </submittedName>
</protein>
<reference evidence="2 3" key="1">
    <citation type="journal article" date="2022" name="Nat. Ecol. Evol.">
        <title>A masculinizing supergene underlies an exaggerated male reproductive morph in a spider.</title>
        <authorList>
            <person name="Hendrickx F."/>
            <person name="De Corte Z."/>
            <person name="Sonet G."/>
            <person name="Van Belleghem S.M."/>
            <person name="Kostlbacher S."/>
            <person name="Vangestel C."/>
        </authorList>
    </citation>
    <scope>NUCLEOTIDE SEQUENCE [LARGE SCALE GENOMIC DNA]</scope>
    <source>
        <strain evidence="2">W744_W776</strain>
    </source>
</reference>
<keyword evidence="3" id="KW-1185">Reference proteome</keyword>
<sequence length="102" mass="11639">MSASHIRLRKPLSKSVNTESKGSEVCKVFLEKAFLIPRSFPVCFAKLSGPAVWMLRHGMTSGRDVTSRNIKKSRLPSSARLRRTFPLSFEFEFIYYAMFACT</sequence>
<proteinExistence type="predicted"/>
<evidence type="ECO:0000256" key="1">
    <source>
        <dbReference type="SAM" id="MobiDB-lite"/>
    </source>
</evidence>
<feature type="region of interest" description="Disordered" evidence="1">
    <location>
        <begin position="1"/>
        <end position="21"/>
    </location>
</feature>
<dbReference type="AlphaFoldDB" id="A0AAV6VP35"/>
<dbReference type="Proteomes" id="UP000827092">
    <property type="component" value="Unassembled WGS sequence"/>
</dbReference>
<name>A0AAV6VP35_9ARAC</name>
<comment type="caution">
    <text evidence="2">The sequence shown here is derived from an EMBL/GenBank/DDBJ whole genome shotgun (WGS) entry which is preliminary data.</text>
</comment>
<organism evidence="2 3">
    <name type="scientific">Oedothorax gibbosus</name>
    <dbReference type="NCBI Taxonomy" id="931172"/>
    <lineage>
        <taxon>Eukaryota</taxon>
        <taxon>Metazoa</taxon>
        <taxon>Ecdysozoa</taxon>
        <taxon>Arthropoda</taxon>
        <taxon>Chelicerata</taxon>
        <taxon>Arachnida</taxon>
        <taxon>Araneae</taxon>
        <taxon>Araneomorphae</taxon>
        <taxon>Entelegynae</taxon>
        <taxon>Araneoidea</taxon>
        <taxon>Linyphiidae</taxon>
        <taxon>Erigoninae</taxon>
        <taxon>Oedothorax</taxon>
    </lineage>
</organism>
<evidence type="ECO:0000313" key="3">
    <source>
        <dbReference type="Proteomes" id="UP000827092"/>
    </source>
</evidence>
<feature type="compositionally biased region" description="Basic residues" evidence="1">
    <location>
        <begin position="1"/>
        <end position="12"/>
    </location>
</feature>
<dbReference type="EMBL" id="JAFNEN010000047">
    <property type="protein sequence ID" value="KAG8197916.1"/>
    <property type="molecule type" value="Genomic_DNA"/>
</dbReference>
<evidence type="ECO:0000313" key="2">
    <source>
        <dbReference type="EMBL" id="KAG8197916.1"/>
    </source>
</evidence>
<gene>
    <name evidence="2" type="ORF">JTE90_020294</name>
</gene>
<accession>A0AAV6VP35</accession>